<organism evidence="2 3">
    <name type="scientific">Acinetobacter vivianii</name>
    <dbReference type="NCBI Taxonomy" id="1776742"/>
    <lineage>
        <taxon>Bacteria</taxon>
        <taxon>Pseudomonadati</taxon>
        <taxon>Pseudomonadota</taxon>
        <taxon>Gammaproteobacteria</taxon>
        <taxon>Moraxellales</taxon>
        <taxon>Moraxellaceae</taxon>
        <taxon>Acinetobacter</taxon>
    </lineage>
</organism>
<dbReference type="PATRIC" id="fig|1217712.3.peg.2837"/>
<name>N8WA91_9GAMM</name>
<dbReference type="AlphaFoldDB" id="N8WA91"/>
<reference evidence="2 3" key="1">
    <citation type="submission" date="2013-02" db="EMBL/GenBank/DDBJ databases">
        <title>The Genome Sequence of Acinetobacter sp. NIPH 758.</title>
        <authorList>
            <consortium name="The Broad Institute Genome Sequencing Platform"/>
            <consortium name="The Broad Institute Genome Sequencing Center for Infectious Disease"/>
            <person name="Cerqueira G."/>
            <person name="Feldgarden M."/>
            <person name="Courvalin P."/>
            <person name="Perichon B."/>
            <person name="Grillot-Courvalin C."/>
            <person name="Clermont D."/>
            <person name="Rocha E."/>
            <person name="Yoon E.-J."/>
            <person name="Nemec A."/>
            <person name="Walker B."/>
            <person name="Young S.K."/>
            <person name="Zeng Q."/>
            <person name="Gargeya S."/>
            <person name="Fitzgerald M."/>
            <person name="Haas B."/>
            <person name="Abouelleil A."/>
            <person name="Alvarado L."/>
            <person name="Arachchi H.M."/>
            <person name="Berlin A.M."/>
            <person name="Chapman S.B."/>
            <person name="Dewar J."/>
            <person name="Goldberg J."/>
            <person name="Griggs A."/>
            <person name="Gujja S."/>
            <person name="Hansen M."/>
            <person name="Howarth C."/>
            <person name="Imamovic A."/>
            <person name="Larimer J."/>
            <person name="McCowan C."/>
            <person name="Murphy C."/>
            <person name="Neiman D."/>
            <person name="Pearson M."/>
            <person name="Priest M."/>
            <person name="Roberts A."/>
            <person name="Saif S."/>
            <person name="Shea T."/>
            <person name="Sisk P."/>
            <person name="Sykes S."/>
            <person name="Wortman J."/>
            <person name="Nusbaum C."/>
            <person name="Birren B."/>
        </authorList>
    </citation>
    <scope>NUCLEOTIDE SEQUENCE [LARGE SCALE GENOMIC DNA]</scope>
    <source>
        <strain evidence="2 3">NIPH 758</strain>
    </source>
</reference>
<sequence length="59" mass="6667">MKKQKLFFILFSSLALSACGKSPETNQKVVKPSAELQQKIQQLVEKTKKNMIFVEGVLL</sequence>
<dbReference type="PROSITE" id="PS51257">
    <property type="entry name" value="PROKAR_LIPOPROTEIN"/>
    <property type="match status" value="1"/>
</dbReference>
<proteinExistence type="predicted"/>
<evidence type="ECO:0000256" key="1">
    <source>
        <dbReference type="SAM" id="SignalP"/>
    </source>
</evidence>
<protein>
    <submittedName>
        <fullName evidence="2">Uncharacterized protein</fullName>
    </submittedName>
</protein>
<comment type="caution">
    <text evidence="2">The sequence shown here is derived from an EMBL/GenBank/DDBJ whole genome shotgun (WGS) entry which is preliminary data.</text>
</comment>
<accession>N8WA91</accession>
<feature type="signal peptide" evidence="1">
    <location>
        <begin position="1"/>
        <end position="18"/>
    </location>
</feature>
<gene>
    <name evidence="2" type="ORF">F971_02942</name>
</gene>
<dbReference type="EMBL" id="APPC01000018">
    <property type="protein sequence ID" value="ENU91849.1"/>
    <property type="molecule type" value="Genomic_DNA"/>
</dbReference>
<evidence type="ECO:0000313" key="2">
    <source>
        <dbReference type="EMBL" id="ENU91849.1"/>
    </source>
</evidence>
<dbReference type="eggNOG" id="ENOG50303DU">
    <property type="taxonomic scope" value="Bacteria"/>
</dbReference>
<keyword evidence="1" id="KW-0732">Signal</keyword>
<dbReference type="Proteomes" id="UP000013049">
    <property type="component" value="Unassembled WGS sequence"/>
</dbReference>
<evidence type="ECO:0000313" key="3">
    <source>
        <dbReference type="Proteomes" id="UP000013049"/>
    </source>
</evidence>
<feature type="chain" id="PRO_5004134680" evidence="1">
    <location>
        <begin position="19"/>
        <end position="59"/>
    </location>
</feature>
<dbReference type="HOGENOM" id="CLU_2949699_0_0_6"/>